<evidence type="ECO:0000313" key="4">
    <source>
        <dbReference type="Proteomes" id="UP000580861"/>
    </source>
</evidence>
<protein>
    <submittedName>
        <fullName evidence="3">DNA invertase Pin-like site-specific DNA recombinase</fullName>
    </submittedName>
</protein>
<dbReference type="PROSITE" id="PS51736">
    <property type="entry name" value="RECOMBINASES_3"/>
    <property type="match status" value="1"/>
</dbReference>
<sequence>MTLPDSLLDRLFALAKRDGQAAFMYARISMDRIGGGLGVGRQLNDLCDLYERLGLRLAGVYVDNDISAYSGKKRPDYLQMLDDVAQQRGTAVTAWHTDRLHRSPVELEHYITVCEPVGCMTYTVKAGHLDLSTPAGRMVARQLGAVARFESEHKADRIRAAMHQNAMNGQYNGGLRPFGFESDGETVRYEEAAEIISGTETVLAGGSVRGLVMDANRRDVLTSQGNKWDTPGYRDMLLRPRNAGLSVYRGDIVGKAVWAPIVPEDTWYALRALLTDPKRLTNAGNNRVKWLGTGLYICGVCEWPGMKIGRGARSDYRGYKCGSPHPKNGIRHVVRHAESLDNFVEKLLVARLSQPDAHDLLVASDRAQEIDTVAMHNEANVLRQRLDELSAMFAEGTITAAQLRTGTRKSRERLEAIERDIIVAAQVDPLAGVAGAPNVADVWFGTKPDRSDGLSIGRRRAILDTMVSVTVLKSPPGRHAKGLYFSPETVRTEWKERAAA</sequence>
<dbReference type="SUPFAM" id="SSF53041">
    <property type="entry name" value="Resolvase-like"/>
    <property type="match status" value="1"/>
</dbReference>
<accession>A0A841B601</accession>
<dbReference type="InterPro" id="IPR038109">
    <property type="entry name" value="DNA_bind_recomb_sf"/>
</dbReference>
<evidence type="ECO:0000259" key="1">
    <source>
        <dbReference type="PROSITE" id="PS51736"/>
    </source>
</evidence>
<dbReference type="Gene3D" id="3.90.1750.20">
    <property type="entry name" value="Putative Large Serine Recombinase, Chain B, Domain 2"/>
    <property type="match status" value="1"/>
</dbReference>
<keyword evidence="4" id="KW-1185">Reference proteome</keyword>
<feature type="domain" description="Resolvase/invertase-type recombinase catalytic" evidence="1">
    <location>
        <begin position="21"/>
        <end position="169"/>
    </location>
</feature>
<feature type="domain" description="Recombinase" evidence="2">
    <location>
        <begin position="177"/>
        <end position="280"/>
    </location>
</feature>
<gene>
    <name evidence="3" type="ORF">HDA45_004089</name>
</gene>
<dbReference type="RefSeq" id="WP_184897682.1">
    <property type="nucleotide sequence ID" value="NZ_JACHMX010000001.1"/>
</dbReference>
<dbReference type="InterPro" id="IPR036162">
    <property type="entry name" value="Resolvase-like_N_sf"/>
</dbReference>
<dbReference type="InterPro" id="IPR011109">
    <property type="entry name" value="DNA_bind_recombinase_dom"/>
</dbReference>
<dbReference type="InterPro" id="IPR006119">
    <property type="entry name" value="Resolv_N"/>
</dbReference>
<organism evidence="3 4">
    <name type="scientific">Amycolatopsis umgeniensis</name>
    <dbReference type="NCBI Taxonomy" id="336628"/>
    <lineage>
        <taxon>Bacteria</taxon>
        <taxon>Bacillati</taxon>
        <taxon>Actinomycetota</taxon>
        <taxon>Actinomycetes</taxon>
        <taxon>Pseudonocardiales</taxon>
        <taxon>Pseudonocardiaceae</taxon>
        <taxon>Amycolatopsis</taxon>
    </lineage>
</organism>
<dbReference type="SMART" id="SM00857">
    <property type="entry name" value="Resolvase"/>
    <property type="match status" value="1"/>
</dbReference>
<dbReference type="Gene3D" id="3.40.50.1390">
    <property type="entry name" value="Resolvase, N-terminal catalytic domain"/>
    <property type="match status" value="1"/>
</dbReference>
<dbReference type="Pfam" id="PF07508">
    <property type="entry name" value="Recombinase"/>
    <property type="match status" value="1"/>
</dbReference>
<dbReference type="Proteomes" id="UP000580861">
    <property type="component" value="Unassembled WGS sequence"/>
</dbReference>
<comment type="caution">
    <text evidence="3">The sequence shown here is derived from an EMBL/GenBank/DDBJ whole genome shotgun (WGS) entry which is preliminary data.</text>
</comment>
<dbReference type="EMBL" id="JACHMX010000001">
    <property type="protein sequence ID" value="MBB5854002.1"/>
    <property type="molecule type" value="Genomic_DNA"/>
</dbReference>
<dbReference type="PANTHER" id="PTHR30461">
    <property type="entry name" value="DNA-INVERTASE FROM LAMBDOID PROPHAGE"/>
    <property type="match status" value="1"/>
</dbReference>
<dbReference type="GO" id="GO:0003677">
    <property type="term" value="F:DNA binding"/>
    <property type="evidence" value="ECO:0007669"/>
    <property type="project" value="InterPro"/>
</dbReference>
<dbReference type="Pfam" id="PF00239">
    <property type="entry name" value="Resolvase"/>
    <property type="match status" value="1"/>
</dbReference>
<proteinExistence type="predicted"/>
<evidence type="ECO:0000259" key="2">
    <source>
        <dbReference type="PROSITE" id="PS51737"/>
    </source>
</evidence>
<dbReference type="CDD" id="cd00338">
    <property type="entry name" value="Ser_Recombinase"/>
    <property type="match status" value="1"/>
</dbReference>
<name>A0A841B601_9PSEU</name>
<dbReference type="InterPro" id="IPR050639">
    <property type="entry name" value="SSR_resolvase"/>
</dbReference>
<evidence type="ECO:0000313" key="3">
    <source>
        <dbReference type="EMBL" id="MBB5854002.1"/>
    </source>
</evidence>
<dbReference type="AlphaFoldDB" id="A0A841B601"/>
<dbReference type="PROSITE" id="PS51737">
    <property type="entry name" value="RECOMBINASE_DNA_BIND"/>
    <property type="match status" value="1"/>
</dbReference>
<reference evidence="3 4" key="1">
    <citation type="submission" date="2020-08" db="EMBL/GenBank/DDBJ databases">
        <title>Sequencing the genomes of 1000 actinobacteria strains.</title>
        <authorList>
            <person name="Klenk H.-P."/>
        </authorList>
    </citation>
    <scope>NUCLEOTIDE SEQUENCE [LARGE SCALE GENOMIC DNA]</scope>
    <source>
        <strain evidence="3 4">DSM 45272</strain>
    </source>
</reference>
<dbReference type="PANTHER" id="PTHR30461:SF23">
    <property type="entry name" value="DNA RECOMBINASE-RELATED"/>
    <property type="match status" value="1"/>
</dbReference>
<dbReference type="GO" id="GO:0000150">
    <property type="term" value="F:DNA strand exchange activity"/>
    <property type="evidence" value="ECO:0007669"/>
    <property type="project" value="InterPro"/>
</dbReference>